<proteinExistence type="predicted"/>
<name>A0A1Y3MMT3_9BACI</name>
<dbReference type="PANTHER" id="PTHR46623">
    <property type="entry name" value="CARBOXYMETHYLENEBUTENOLIDASE-RELATED"/>
    <property type="match status" value="1"/>
</dbReference>
<dbReference type="Pfam" id="PF01738">
    <property type="entry name" value="DLH"/>
    <property type="match status" value="1"/>
</dbReference>
<organism evidence="2 3">
    <name type="scientific">Bacillus pseudomycoides</name>
    <dbReference type="NCBI Taxonomy" id="64104"/>
    <lineage>
        <taxon>Bacteria</taxon>
        <taxon>Bacillati</taxon>
        <taxon>Bacillota</taxon>
        <taxon>Bacilli</taxon>
        <taxon>Bacillales</taxon>
        <taxon>Bacillaceae</taxon>
        <taxon>Bacillus</taxon>
        <taxon>Bacillus cereus group</taxon>
    </lineage>
</organism>
<dbReference type="Gene3D" id="3.40.50.1820">
    <property type="entry name" value="alpha/beta hydrolase"/>
    <property type="match status" value="1"/>
</dbReference>
<comment type="caution">
    <text evidence="2">The sequence shown here is derived from an EMBL/GenBank/DDBJ whole genome shotgun (WGS) entry which is preliminary data.</text>
</comment>
<reference evidence="2 3" key="1">
    <citation type="submission" date="2017-02" db="EMBL/GenBank/DDBJ databases">
        <title>Bacillus pseudomycoides isolate FSL K6-0042.</title>
        <authorList>
            <person name="Kovac J."/>
        </authorList>
    </citation>
    <scope>NUCLEOTIDE SEQUENCE [LARGE SCALE GENOMIC DNA]</scope>
    <source>
        <strain evidence="2 3">FSL K6-0042</strain>
    </source>
</reference>
<dbReference type="InterPro" id="IPR002925">
    <property type="entry name" value="Dienelactn_hydro"/>
</dbReference>
<dbReference type="PANTHER" id="PTHR46623:SF6">
    <property type="entry name" value="ALPHA_BETA-HYDROLASES SUPERFAMILY PROTEIN"/>
    <property type="match status" value="1"/>
</dbReference>
<protein>
    <recommendedName>
        <fullName evidence="1">Dienelactone hydrolase domain-containing protein</fullName>
    </recommendedName>
</protein>
<gene>
    <name evidence="2" type="ORF">BW425_06040</name>
</gene>
<accession>A0A1Y3MMT3</accession>
<evidence type="ECO:0000259" key="1">
    <source>
        <dbReference type="Pfam" id="PF01738"/>
    </source>
</evidence>
<dbReference type="InterPro" id="IPR051049">
    <property type="entry name" value="Dienelactone_hydrolase-like"/>
</dbReference>
<feature type="domain" description="Dienelactone hydrolase" evidence="1">
    <location>
        <begin position="5"/>
        <end position="192"/>
    </location>
</feature>
<dbReference type="Proteomes" id="UP000195321">
    <property type="component" value="Unassembled WGS sequence"/>
</dbReference>
<dbReference type="EMBL" id="MWPX01000004">
    <property type="protein sequence ID" value="OUM49740.1"/>
    <property type="molecule type" value="Genomic_DNA"/>
</dbReference>
<evidence type="ECO:0000313" key="2">
    <source>
        <dbReference type="EMBL" id="OUM49740.1"/>
    </source>
</evidence>
<dbReference type="GO" id="GO:0016787">
    <property type="term" value="F:hydrolase activity"/>
    <property type="evidence" value="ECO:0007669"/>
    <property type="project" value="InterPro"/>
</dbReference>
<dbReference type="SUPFAM" id="SSF53474">
    <property type="entry name" value="alpha/beta-Hydrolases"/>
    <property type="match status" value="1"/>
</dbReference>
<dbReference type="RefSeq" id="WP_016132692.1">
    <property type="nucleotide sequence ID" value="NZ_JBALMA010000067.1"/>
</dbReference>
<dbReference type="InterPro" id="IPR029058">
    <property type="entry name" value="AB_hydrolase_fold"/>
</dbReference>
<sequence length="201" mass="23108">MKNKVALIVVHEIYGINQHMQDVISRFSSPQIDIFCPSLLQLDAPFHYNDAKKAYLHFMQNVGFQHGKEKIEEMIQTLAKDYPYIGLIGFSIGATISWLCSNNPKVTFIIGCYGSRIRDYSYIIPTCPTLVIFPETELNCSISSLIATLQRQNNPFLHIQQFPGNHGFLDPYTTNYNEQSTKQAYEMIDSFLLKTTMKQMY</sequence>
<dbReference type="AlphaFoldDB" id="A0A1Y3MMT3"/>
<evidence type="ECO:0000313" key="3">
    <source>
        <dbReference type="Proteomes" id="UP000195321"/>
    </source>
</evidence>